<dbReference type="AlphaFoldDB" id="A0A9P5P008"/>
<dbReference type="EMBL" id="JADNYJ010000008">
    <property type="protein sequence ID" value="KAF8909706.1"/>
    <property type="molecule type" value="Genomic_DNA"/>
</dbReference>
<name>A0A9P5P008_GYMJU</name>
<dbReference type="OrthoDB" id="5422905at2759"/>
<proteinExistence type="predicted"/>
<reference evidence="1" key="1">
    <citation type="submission" date="2020-11" db="EMBL/GenBank/DDBJ databases">
        <authorList>
            <consortium name="DOE Joint Genome Institute"/>
            <person name="Ahrendt S."/>
            <person name="Riley R."/>
            <person name="Andreopoulos W."/>
            <person name="LaButti K."/>
            <person name="Pangilinan J."/>
            <person name="Ruiz-duenas F.J."/>
            <person name="Barrasa J.M."/>
            <person name="Sanchez-Garcia M."/>
            <person name="Camarero S."/>
            <person name="Miyauchi S."/>
            <person name="Serrano A."/>
            <person name="Linde D."/>
            <person name="Babiker R."/>
            <person name="Drula E."/>
            <person name="Ayuso-Fernandez I."/>
            <person name="Pacheco R."/>
            <person name="Padilla G."/>
            <person name="Ferreira P."/>
            <person name="Barriuso J."/>
            <person name="Kellner H."/>
            <person name="Castanera R."/>
            <person name="Alfaro M."/>
            <person name="Ramirez L."/>
            <person name="Pisabarro A.G."/>
            <person name="Kuo A."/>
            <person name="Tritt A."/>
            <person name="Lipzen A."/>
            <person name="He G."/>
            <person name="Yan M."/>
            <person name="Ng V."/>
            <person name="Cullen D."/>
            <person name="Martin F."/>
            <person name="Rosso M.-N."/>
            <person name="Henrissat B."/>
            <person name="Hibbett D."/>
            <person name="Martinez A.T."/>
            <person name="Grigoriev I.V."/>
        </authorList>
    </citation>
    <scope>NUCLEOTIDE SEQUENCE</scope>
    <source>
        <strain evidence="1">AH 44721</strain>
    </source>
</reference>
<gene>
    <name evidence="1" type="ORF">CPB84DRAFT_1958754</name>
</gene>
<organism evidence="1 2">
    <name type="scientific">Gymnopilus junonius</name>
    <name type="common">Spectacular rustgill mushroom</name>
    <name type="synonym">Gymnopilus spectabilis subsp. junonius</name>
    <dbReference type="NCBI Taxonomy" id="109634"/>
    <lineage>
        <taxon>Eukaryota</taxon>
        <taxon>Fungi</taxon>
        <taxon>Dikarya</taxon>
        <taxon>Basidiomycota</taxon>
        <taxon>Agaricomycotina</taxon>
        <taxon>Agaricomycetes</taxon>
        <taxon>Agaricomycetidae</taxon>
        <taxon>Agaricales</taxon>
        <taxon>Agaricineae</taxon>
        <taxon>Hymenogastraceae</taxon>
        <taxon>Gymnopilus</taxon>
    </lineage>
</organism>
<accession>A0A9P5P008</accession>
<comment type="caution">
    <text evidence="1">The sequence shown here is derived from an EMBL/GenBank/DDBJ whole genome shotgun (WGS) entry which is preliminary data.</text>
</comment>
<keyword evidence="2" id="KW-1185">Reference proteome</keyword>
<evidence type="ECO:0000313" key="1">
    <source>
        <dbReference type="EMBL" id="KAF8909706.1"/>
    </source>
</evidence>
<protein>
    <submittedName>
        <fullName evidence="1">Uncharacterized protein</fullName>
    </submittedName>
</protein>
<evidence type="ECO:0000313" key="2">
    <source>
        <dbReference type="Proteomes" id="UP000724874"/>
    </source>
</evidence>
<dbReference type="Proteomes" id="UP000724874">
    <property type="component" value="Unassembled WGS sequence"/>
</dbReference>
<sequence length="203" mass="23286">MSESVAPKSRTAFISGPIEFPDDFFATYYEPLLKEAISSGHSFVVGPAPGTDTMALKYLLDHDVELSRITVYLTEFEERTLADRVNWFTELGGHVKVEGVTTSDRDTAMTRDSDYDILEYMTIEEQKVFYGERYFPRVSATEKNDRRRKGLPLHVNHGLAGYELQDSYRPETQNSKGLGFPRPKIWKKRIEKIFSRSSTTKPE</sequence>